<dbReference type="AlphaFoldDB" id="A0A5C5ZXG2"/>
<dbReference type="EMBL" id="SJPR01000011">
    <property type="protein sequence ID" value="TWT92324.1"/>
    <property type="molecule type" value="Genomic_DNA"/>
</dbReference>
<dbReference type="SUPFAM" id="SSF55486">
    <property type="entry name" value="Metalloproteases ('zincins'), catalytic domain"/>
    <property type="match status" value="1"/>
</dbReference>
<reference evidence="2 3" key="1">
    <citation type="submission" date="2019-02" db="EMBL/GenBank/DDBJ databases">
        <title>Deep-cultivation of Planctomycetes and their phenomic and genomic characterization uncovers novel biology.</title>
        <authorList>
            <person name="Wiegand S."/>
            <person name="Jogler M."/>
            <person name="Boedeker C."/>
            <person name="Pinto D."/>
            <person name="Vollmers J."/>
            <person name="Rivas-Marin E."/>
            <person name="Kohn T."/>
            <person name="Peeters S.H."/>
            <person name="Heuer A."/>
            <person name="Rast P."/>
            <person name="Oberbeckmann S."/>
            <person name="Bunk B."/>
            <person name="Jeske O."/>
            <person name="Meyerdierks A."/>
            <person name="Storesund J.E."/>
            <person name="Kallscheuer N."/>
            <person name="Luecker S."/>
            <person name="Lage O.M."/>
            <person name="Pohl T."/>
            <person name="Merkel B.J."/>
            <person name="Hornburger P."/>
            <person name="Mueller R.-W."/>
            <person name="Bruemmer F."/>
            <person name="Labrenz M."/>
            <person name="Spormann A.M."/>
            <person name="Op Den Camp H."/>
            <person name="Overmann J."/>
            <person name="Amann R."/>
            <person name="Jetten M.S.M."/>
            <person name="Mascher T."/>
            <person name="Medema M.H."/>
            <person name="Devos D.P."/>
            <person name="Kaster A.-K."/>
            <person name="Ovreas L."/>
            <person name="Rohde M."/>
            <person name="Galperin M.Y."/>
            <person name="Jogler C."/>
        </authorList>
    </citation>
    <scope>NUCLEOTIDE SEQUENCE [LARGE SCALE GENOMIC DNA]</scope>
    <source>
        <strain evidence="2 3">Pla108</strain>
    </source>
</reference>
<proteinExistence type="predicted"/>
<keyword evidence="1" id="KW-0732">Signal</keyword>
<name>A0A5C5ZXG2_9BACT</name>
<dbReference type="NCBIfam" id="TIGR02601">
    <property type="entry name" value="autotrns_rpt"/>
    <property type="match status" value="1"/>
</dbReference>
<dbReference type="Proteomes" id="UP000317421">
    <property type="component" value="Unassembled WGS sequence"/>
</dbReference>
<accession>A0A5C5ZXG2</accession>
<dbReference type="InterPro" id="IPR018247">
    <property type="entry name" value="EF_Hand_1_Ca_BS"/>
</dbReference>
<evidence type="ECO:0000256" key="1">
    <source>
        <dbReference type="ARBA" id="ARBA00022729"/>
    </source>
</evidence>
<dbReference type="RefSeq" id="WP_146446793.1">
    <property type="nucleotide sequence ID" value="NZ_SJPR01000011.1"/>
</dbReference>
<protein>
    <submittedName>
        <fullName evidence="2">Autotransporter-associated beta strand repeat protein</fullName>
    </submittedName>
</protein>
<organism evidence="2 3">
    <name type="scientific">Botrimarina colliarenosi</name>
    <dbReference type="NCBI Taxonomy" id="2528001"/>
    <lineage>
        <taxon>Bacteria</taxon>
        <taxon>Pseudomonadati</taxon>
        <taxon>Planctomycetota</taxon>
        <taxon>Planctomycetia</taxon>
        <taxon>Pirellulales</taxon>
        <taxon>Lacipirellulaceae</taxon>
        <taxon>Botrimarina</taxon>
    </lineage>
</organism>
<dbReference type="InterPro" id="IPR013425">
    <property type="entry name" value="Autotrns_rpt"/>
</dbReference>
<evidence type="ECO:0000313" key="3">
    <source>
        <dbReference type="Proteomes" id="UP000317421"/>
    </source>
</evidence>
<dbReference type="OrthoDB" id="229586at2"/>
<sequence>MGFSCADNGGGLRVARTRRLFLLLGVSVLATPAPGALTFTVGGSWPNAAHQAAAEAAMQAVVARYNAYSPTGFDNRDVYVYYNAGIPTAQASYGGSIGFGGTYPNERVTAHELAHYLGLPSSQWGNVMSGGTWTGALGLAKVKQFDGEQATINGDGVHFWPYGLNYDNEGSEVNKQRQVAIVYAMRGDLGIGSTTHPSTLSSRVTVAQTADDPVGQSGFNYMGRWSDGYFAHPGYRYTTADYKLRTPASSNAYKFYGDSLTVENTNGALGGLYYSGQGGGALVTIPDLLLDGGWVQHRSGLGSPFQLDGAVSVESDSVLYAKQGDIDLLASVSGSGAITIPVSDSPTQNARYVRFKSSSNTFVGDVVNQSRFELAEGANFRFAIGPAGATNAITGSTARATALNGVFDLDLSQATSSPSDSWTLVTAANTSYGSGFQVAGFEGYAGTWSDGAYSFNQATGALTTVNAWGVDGGGAWSNAGSWTAGVPNAGGEATFGPALGAANAPATVAIDTPVMMSRINFNNANAYKLSGAQPITLSGAALVVAMNGSHEIAAPVAGVDGLRLRGGGVVALSAANTYSGDTQIDAGTLKLVGSGTLGAGDVQVGTGATLDVSGLSSPLQLASGQTLNMLSGSNVAGEVAAGAGSAIVGSGVFSGGVVVRSGGTLRVGAEALPIVAQASLIDNFNSYTIGNVGAHSSGDATGGVWDGVFDGTANGQIVGAGRGNLALMAVGVPSQGNGGWRGAATDLANAFAADQSLADGDTATYFLQVKNEGNAYTDTVFGLTGGLANVGINNAWQDYSVMPSIVGSPGAAALRLNGTDLVTLTDGEWQNVWLVVDNGAKTIDIYTSTGADGGVLAASDVGFGQITDPDDLAAFAITGREDGRVQVDNLYRIAGEYTGNPLAPGGGVLYGTEVLAVAGDVDLEAGAKVSLGIGTAGASDRLDVGGRLTAGGILEVQLADGAPGLVAGDSYDLFDFTEASGAFDAYGLPALGANLSWDLANLMVDGTIAVVAGQAGDFNNDGFVNAADYTVWRDGLGGAYTEGDYDTWRANYGASSAAVAVPEPASLLLAILLAGAASQGFRRA</sequence>
<dbReference type="PROSITE" id="PS00018">
    <property type="entry name" value="EF_HAND_1"/>
    <property type="match status" value="1"/>
</dbReference>
<keyword evidence="3" id="KW-1185">Reference proteome</keyword>
<dbReference type="Pfam" id="PF12951">
    <property type="entry name" value="PATR"/>
    <property type="match status" value="1"/>
</dbReference>
<evidence type="ECO:0000313" key="2">
    <source>
        <dbReference type="EMBL" id="TWT92324.1"/>
    </source>
</evidence>
<comment type="caution">
    <text evidence="2">The sequence shown here is derived from an EMBL/GenBank/DDBJ whole genome shotgun (WGS) entry which is preliminary data.</text>
</comment>
<gene>
    <name evidence="2" type="ORF">Pla108_41230</name>
</gene>